<protein>
    <submittedName>
        <fullName evidence="7">4-phosphoerythronate dehydrogenase</fullName>
    </submittedName>
</protein>
<comment type="similarity">
    <text evidence="1 4">Belongs to the D-isomer specific 2-hydroxyacid dehydrogenase family.</text>
</comment>
<dbReference type="Pfam" id="PF00389">
    <property type="entry name" value="2-Hacid_dh"/>
    <property type="match status" value="1"/>
</dbReference>
<evidence type="ECO:0000256" key="1">
    <source>
        <dbReference type="ARBA" id="ARBA00005854"/>
    </source>
</evidence>
<keyword evidence="3" id="KW-0520">NAD</keyword>
<dbReference type="GO" id="GO:0051287">
    <property type="term" value="F:NAD binding"/>
    <property type="evidence" value="ECO:0007669"/>
    <property type="project" value="InterPro"/>
</dbReference>
<dbReference type="Gene3D" id="3.40.50.720">
    <property type="entry name" value="NAD(P)-binding Rossmann-like Domain"/>
    <property type="match status" value="2"/>
</dbReference>
<dbReference type="GO" id="GO:0016616">
    <property type="term" value="F:oxidoreductase activity, acting on the CH-OH group of donors, NAD or NADP as acceptor"/>
    <property type="evidence" value="ECO:0007669"/>
    <property type="project" value="InterPro"/>
</dbReference>
<dbReference type="AlphaFoldDB" id="A0A367CCA5"/>
<accession>A0A367CCA5</accession>
<evidence type="ECO:0000259" key="6">
    <source>
        <dbReference type="Pfam" id="PF02826"/>
    </source>
</evidence>
<feature type="domain" description="D-isomer specific 2-hydroxyacid dehydrogenase NAD-binding" evidence="6">
    <location>
        <begin position="103"/>
        <end position="277"/>
    </location>
</feature>
<keyword evidence="2 4" id="KW-0560">Oxidoreductase</keyword>
<evidence type="ECO:0000256" key="2">
    <source>
        <dbReference type="ARBA" id="ARBA00023002"/>
    </source>
</evidence>
<evidence type="ECO:0000256" key="3">
    <source>
        <dbReference type="ARBA" id="ARBA00023027"/>
    </source>
</evidence>
<name>A0A367CCA5_9ENTE</name>
<feature type="domain" description="D-isomer specific 2-hydroxyacid dehydrogenase catalytic" evidence="5">
    <location>
        <begin position="26"/>
        <end position="304"/>
    </location>
</feature>
<dbReference type="STRING" id="53345.LIU_05570"/>
<dbReference type="SUPFAM" id="SSF51735">
    <property type="entry name" value="NAD(P)-binding Rossmann-fold domains"/>
    <property type="match status" value="1"/>
</dbReference>
<sequence>MGEKIIYLDRDFREEFIDKIKSIAPNYTIKTDLTEEELPDVEISLGWNRNYQEKLLASDHLKWVQSISAGVDTLPLDKFAEKEILVSNGSGIHSESIAEHIMGILLGYSRGLFQAQRAQVAKKWLGSNVHYQPLENQKVLIIGTGKIGKMVAKKATGFDMECYGINTSGHPVDGFKQTYSLEELSEIVSEMTIVVNILPLTEETKGLFNGELFKKFNRQAVLINVGRGASLKTDELVVALNEGRLAFAALDVFEEEPLPYDSPLWEMDNVLLTSHIAGLTPDFQNKLMKIFLDNLQSYMTNHELKVNQVELNKGY</sequence>
<dbReference type="EMBL" id="LEPB01000004">
    <property type="protein sequence ID" value="RCA10134.1"/>
    <property type="molecule type" value="Genomic_DNA"/>
</dbReference>
<comment type="caution">
    <text evidence="7">The sequence shown here is derived from an EMBL/GenBank/DDBJ whole genome shotgun (WGS) entry which is preliminary data.</text>
</comment>
<dbReference type="PANTHER" id="PTHR43333:SF1">
    <property type="entry name" value="D-ISOMER SPECIFIC 2-HYDROXYACID DEHYDROGENASE NAD-BINDING DOMAIN-CONTAINING PROTEIN"/>
    <property type="match status" value="1"/>
</dbReference>
<gene>
    <name evidence="7" type="ORF">EA71_00865</name>
</gene>
<dbReference type="SUPFAM" id="SSF52283">
    <property type="entry name" value="Formate/glycerate dehydrogenase catalytic domain-like"/>
    <property type="match status" value="1"/>
</dbReference>
<dbReference type="PANTHER" id="PTHR43333">
    <property type="entry name" value="2-HACID_DH_C DOMAIN-CONTAINING PROTEIN"/>
    <property type="match status" value="1"/>
</dbReference>
<evidence type="ECO:0000259" key="5">
    <source>
        <dbReference type="Pfam" id="PF00389"/>
    </source>
</evidence>
<dbReference type="InterPro" id="IPR006140">
    <property type="entry name" value="D-isomer_DH_NAD-bd"/>
</dbReference>
<dbReference type="InterPro" id="IPR036291">
    <property type="entry name" value="NAD(P)-bd_dom_sf"/>
</dbReference>
<proteinExistence type="inferred from homology"/>
<dbReference type="Proteomes" id="UP000252797">
    <property type="component" value="Unassembled WGS sequence"/>
</dbReference>
<evidence type="ECO:0000313" key="7">
    <source>
        <dbReference type="EMBL" id="RCA10134.1"/>
    </source>
</evidence>
<evidence type="ECO:0000313" key="8">
    <source>
        <dbReference type="Proteomes" id="UP000252797"/>
    </source>
</evidence>
<evidence type="ECO:0000256" key="4">
    <source>
        <dbReference type="RuleBase" id="RU003719"/>
    </source>
</evidence>
<dbReference type="Pfam" id="PF02826">
    <property type="entry name" value="2-Hacid_dh_C"/>
    <property type="match status" value="1"/>
</dbReference>
<dbReference type="CDD" id="cd12155">
    <property type="entry name" value="PGDH_1"/>
    <property type="match status" value="1"/>
</dbReference>
<organism evidence="7 8">
    <name type="scientific">Enterococcus durans</name>
    <dbReference type="NCBI Taxonomy" id="53345"/>
    <lineage>
        <taxon>Bacteria</taxon>
        <taxon>Bacillati</taxon>
        <taxon>Bacillota</taxon>
        <taxon>Bacilli</taxon>
        <taxon>Lactobacillales</taxon>
        <taxon>Enterococcaceae</taxon>
        <taxon>Enterococcus</taxon>
    </lineage>
</organism>
<dbReference type="RefSeq" id="WP_113845405.1">
    <property type="nucleotide sequence ID" value="NZ_CAXUDG010000013.1"/>
</dbReference>
<dbReference type="InterPro" id="IPR006139">
    <property type="entry name" value="D-isomer_2_OHA_DH_cat_dom"/>
</dbReference>
<reference evidence="7 8" key="1">
    <citation type="submission" date="2015-06" db="EMBL/GenBank/DDBJ databases">
        <title>The Genome Sequence of Enterococcus durans 4EA1.</title>
        <authorList>
            <consortium name="The Broad Institute Genomics Platform"/>
            <consortium name="The Broad Institute Genome Sequencing Center for Infectious Disease"/>
            <person name="Earl A.M."/>
            <person name="Van Tyne D."/>
            <person name="Lebreton F."/>
            <person name="Saavedra J.T."/>
            <person name="Gilmore M.S."/>
            <person name="Manson Mcguire A."/>
            <person name="Clock S."/>
            <person name="Crupain M."/>
            <person name="Rangan U."/>
            <person name="Young S."/>
            <person name="Abouelleil A."/>
            <person name="Cao P."/>
            <person name="Chapman S.B."/>
            <person name="Griggs A."/>
            <person name="Priest M."/>
            <person name="Shea T."/>
            <person name="Wortman J."/>
            <person name="Nusbaum C."/>
            <person name="Birren B."/>
        </authorList>
    </citation>
    <scope>NUCLEOTIDE SEQUENCE [LARGE SCALE GENOMIC DNA]</scope>
    <source>
        <strain evidence="7 8">4EA1</strain>
    </source>
</reference>